<dbReference type="Pfam" id="PF02780">
    <property type="entry name" value="Transketolase_C"/>
    <property type="match status" value="1"/>
</dbReference>
<dbReference type="InterPro" id="IPR029061">
    <property type="entry name" value="THDP-binding"/>
</dbReference>
<dbReference type="Proteomes" id="UP001597301">
    <property type="component" value="Unassembled WGS sequence"/>
</dbReference>
<evidence type="ECO:0000313" key="2">
    <source>
        <dbReference type="EMBL" id="MFD1707906.1"/>
    </source>
</evidence>
<dbReference type="PANTHER" id="PTHR43825">
    <property type="entry name" value="PYRUVATE DEHYDROGENASE E1 COMPONENT"/>
    <property type="match status" value="1"/>
</dbReference>
<proteinExistence type="predicted"/>
<gene>
    <name evidence="2" type="ORF">ACFSCZ_14365</name>
</gene>
<dbReference type="Gene3D" id="3.40.50.920">
    <property type="match status" value="1"/>
</dbReference>
<dbReference type="Pfam" id="PF02779">
    <property type="entry name" value="Transket_pyr"/>
    <property type="match status" value="1"/>
</dbReference>
<dbReference type="PANTHER" id="PTHR43825:SF1">
    <property type="entry name" value="TRANSKETOLASE-LIKE PYRIMIDINE-BINDING DOMAIN-CONTAINING PROTEIN"/>
    <property type="match status" value="1"/>
</dbReference>
<sequence length="336" mass="36843">MQVINKEAHEAFDNNLHPGSWNISINARLGEEAVSGEVLADIAQDRDDVIVLTADLMFSNRMSDFAKVHPNKFFNFGISEQNMVAAAAGLATTGKKPYVASFASFLALLCCEQIRTSVAYPKLPVRILAHHAGMTMGFYGTSHHALEDLSILRSMADMTIICPSDRTQIRAALESTVDYDGPIYFRLGRGREPLVYEDGIPEFKVGKAIKVREGNDMTIITNGLTLAASVDAADQLKEEGISVQVLDMHTIKPFDEDAVKQAVKETGRIMTVEEHSVIGGIGSCVAEILADNGLTCKFGRHGVYDEYALIGPPKDLYKHYQLDAKGVANKVKEFFK</sequence>
<dbReference type="InterPro" id="IPR009014">
    <property type="entry name" value="Transketo_C/PFOR_II"/>
</dbReference>
<dbReference type="EMBL" id="JBHUEO010000048">
    <property type="protein sequence ID" value="MFD1707906.1"/>
    <property type="molecule type" value="Genomic_DNA"/>
</dbReference>
<evidence type="ECO:0000259" key="1">
    <source>
        <dbReference type="SMART" id="SM00861"/>
    </source>
</evidence>
<name>A0ABW4KMB1_9BACI</name>
<protein>
    <submittedName>
        <fullName evidence="2">Transketolase family protein</fullName>
    </submittedName>
</protein>
<feature type="domain" description="Transketolase-like pyrimidine-binding" evidence="1">
    <location>
        <begin position="33"/>
        <end position="194"/>
    </location>
</feature>
<evidence type="ECO:0000313" key="3">
    <source>
        <dbReference type="Proteomes" id="UP001597301"/>
    </source>
</evidence>
<dbReference type="InterPro" id="IPR051157">
    <property type="entry name" value="PDH/Transketolase"/>
</dbReference>
<dbReference type="InterPro" id="IPR033248">
    <property type="entry name" value="Transketolase_C"/>
</dbReference>
<comment type="caution">
    <text evidence="2">The sequence shown here is derived from an EMBL/GenBank/DDBJ whole genome shotgun (WGS) entry which is preliminary data.</text>
</comment>
<dbReference type="SUPFAM" id="SSF52518">
    <property type="entry name" value="Thiamin diphosphate-binding fold (THDP-binding)"/>
    <property type="match status" value="1"/>
</dbReference>
<reference evidence="3" key="1">
    <citation type="journal article" date="2019" name="Int. J. Syst. Evol. Microbiol.">
        <title>The Global Catalogue of Microorganisms (GCM) 10K type strain sequencing project: providing services to taxonomists for standard genome sequencing and annotation.</title>
        <authorList>
            <consortium name="The Broad Institute Genomics Platform"/>
            <consortium name="The Broad Institute Genome Sequencing Center for Infectious Disease"/>
            <person name="Wu L."/>
            <person name="Ma J."/>
        </authorList>
    </citation>
    <scope>NUCLEOTIDE SEQUENCE [LARGE SCALE GENOMIC DNA]</scope>
    <source>
        <strain evidence="3">CGMCC 1.12295</strain>
    </source>
</reference>
<dbReference type="RefSeq" id="WP_380774772.1">
    <property type="nucleotide sequence ID" value="NZ_JBHUEO010000048.1"/>
</dbReference>
<dbReference type="Gene3D" id="3.40.50.970">
    <property type="match status" value="1"/>
</dbReference>
<dbReference type="CDD" id="cd07033">
    <property type="entry name" value="TPP_PYR_DXS_TK_like"/>
    <property type="match status" value="1"/>
</dbReference>
<dbReference type="SUPFAM" id="SSF52922">
    <property type="entry name" value="TK C-terminal domain-like"/>
    <property type="match status" value="1"/>
</dbReference>
<keyword evidence="3" id="KW-1185">Reference proteome</keyword>
<accession>A0ABW4KMB1</accession>
<organism evidence="2 3">
    <name type="scientific">Siminovitchia sediminis</name>
    <dbReference type="NCBI Taxonomy" id="1274353"/>
    <lineage>
        <taxon>Bacteria</taxon>
        <taxon>Bacillati</taxon>
        <taxon>Bacillota</taxon>
        <taxon>Bacilli</taxon>
        <taxon>Bacillales</taxon>
        <taxon>Bacillaceae</taxon>
        <taxon>Siminovitchia</taxon>
    </lineage>
</organism>
<dbReference type="InterPro" id="IPR005475">
    <property type="entry name" value="Transketolase-like_Pyr-bd"/>
</dbReference>
<dbReference type="SMART" id="SM00861">
    <property type="entry name" value="Transket_pyr"/>
    <property type="match status" value="1"/>
</dbReference>